<name>A0A9P2P6L1_ACIBA</name>
<dbReference type="SUPFAM" id="SSF47413">
    <property type="entry name" value="lambda repressor-like DNA-binding domains"/>
    <property type="match status" value="1"/>
</dbReference>
<dbReference type="PROSITE" id="PS50943">
    <property type="entry name" value="HTH_CROC1"/>
    <property type="match status" value="1"/>
</dbReference>
<dbReference type="InterPro" id="IPR001387">
    <property type="entry name" value="Cro/C1-type_HTH"/>
</dbReference>
<dbReference type="GO" id="GO:0003677">
    <property type="term" value="F:DNA binding"/>
    <property type="evidence" value="ECO:0007669"/>
    <property type="project" value="InterPro"/>
</dbReference>
<dbReference type="SUPFAM" id="SSF51306">
    <property type="entry name" value="LexA/Signal peptidase"/>
    <property type="match status" value="1"/>
</dbReference>
<dbReference type="EMBL" id="AAYLMQ010000073">
    <property type="protein sequence ID" value="EGY2379234.1"/>
    <property type="molecule type" value="Genomic_DNA"/>
</dbReference>
<sequence length="242" mass="27011">MSDQDTAVYAAEAKKLNELFKQKKRIEKERGNDFKQQTIADAAGWTQPNVSAYLRGVVVLKEDAAQVFADTLGVPIRAFSPRLAASIAQRELLENNPMLAKAQVNYVPTITPSMMDLIRSQLKDPEFTMPMSESVVPVCQKVSRNAFGIELTDASLLPDYPIGTMFVFDPSIKASPTDLVYVANKNGDSDYHIREYKIKEITEDGTEKYELMPINSAFPILRENYEILGVAVAATKNLKKIE</sequence>
<dbReference type="InterPro" id="IPR036286">
    <property type="entry name" value="LexA/Signal_pep-like_sf"/>
</dbReference>
<dbReference type="InterPro" id="IPR015927">
    <property type="entry name" value="Peptidase_S24_S26A/B/C"/>
</dbReference>
<organism evidence="2">
    <name type="scientific">Acinetobacter baumannii</name>
    <dbReference type="NCBI Taxonomy" id="470"/>
    <lineage>
        <taxon>Bacteria</taxon>
        <taxon>Pseudomonadati</taxon>
        <taxon>Pseudomonadota</taxon>
        <taxon>Gammaproteobacteria</taxon>
        <taxon>Moraxellales</taxon>
        <taxon>Moraxellaceae</taxon>
        <taxon>Acinetobacter</taxon>
        <taxon>Acinetobacter calcoaceticus/baumannii complex</taxon>
    </lineage>
</organism>
<accession>A0A9P2P6L1</accession>
<evidence type="ECO:0000259" key="1">
    <source>
        <dbReference type="PROSITE" id="PS50943"/>
    </source>
</evidence>
<dbReference type="RefSeq" id="WP_001283390.1">
    <property type="nucleotide sequence ID" value="NZ_CACSGU010000031.1"/>
</dbReference>
<gene>
    <name evidence="2" type="ORF">JHZ39_003671</name>
</gene>
<dbReference type="Gene3D" id="1.10.260.40">
    <property type="entry name" value="lambda repressor-like DNA-binding domains"/>
    <property type="match status" value="1"/>
</dbReference>
<protein>
    <submittedName>
        <fullName evidence="2">S24 family peptidase</fullName>
    </submittedName>
</protein>
<proteinExistence type="predicted"/>
<dbReference type="Pfam" id="PF00717">
    <property type="entry name" value="Peptidase_S24"/>
    <property type="match status" value="1"/>
</dbReference>
<dbReference type="AlphaFoldDB" id="A0A9P2P6L1"/>
<comment type="caution">
    <text evidence="2">The sequence shown here is derived from an EMBL/GenBank/DDBJ whole genome shotgun (WGS) entry which is preliminary data.</text>
</comment>
<dbReference type="SMART" id="SM00530">
    <property type="entry name" value="HTH_XRE"/>
    <property type="match status" value="1"/>
</dbReference>
<reference evidence="2" key="1">
    <citation type="submission" date="2020-12" db="EMBL/GenBank/DDBJ databases">
        <authorList>
            <consortium name="Clinical and Environmental Microbiology Branch: Whole genome sequencing antimicrobial resistance pathogens in the healthcare setting"/>
        </authorList>
    </citation>
    <scope>NUCLEOTIDE SEQUENCE</scope>
    <source>
        <strain evidence="2">2018HL-00813</strain>
    </source>
</reference>
<dbReference type="Gene3D" id="2.10.109.10">
    <property type="entry name" value="Umud Fragment, subunit A"/>
    <property type="match status" value="1"/>
</dbReference>
<evidence type="ECO:0000313" key="2">
    <source>
        <dbReference type="EMBL" id="EGY2379234.1"/>
    </source>
</evidence>
<dbReference type="InterPro" id="IPR010982">
    <property type="entry name" value="Lambda_DNA-bd_dom_sf"/>
</dbReference>
<feature type="domain" description="HTH cro/C1-type" evidence="1">
    <location>
        <begin position="36"/>
        <end position="79"/>
    </location>
</feature>